<protein>
    <recommendedName>
        <fullName evidence="1">CBS domain-containing protein</fullName>
    </recommendedName>
</protein>
<feature type="domain" description="CBS" evidence="1">
    <location>
        <begin position="71"/>
        <end position="119"/>
    </location>
</feature>
<dbReference type="GeneID" id="88173042"/>
<organism evidence="2 3">
    <name type="scientific">Australozyma saopauloensis</name>
    <dbReference type="NCBI Taxonomy" id="291208"/>
    <lineage>
        <taxon>Eukaryota</taxon>
        <taxon>Fungi</taxon>
        <taxon>Dikarya</taxon>
        <taxon>Ascomycota</taxon>
        <taxon>Saccharomycotina</taxon>
        <taxon>Pichiomycetes</taxon>
        <taxon>Metschnikowiaceae</taxon>
        <taxon>Australozyma</taxon>
    </lineage>
</organism>
<evidence type="ECO:0000313" key="3">
    <source>
        <dbReference type="Proteomes" id="UP001338582"/>
    </source>
</evidence>
<evidence type="ECO:0000313" key="2">
    <source>
        <dbReference type="EMBL" id="WPK24694.1"/>
    </source>
</evidence>
<dbReference type="RefSeq" id="XP_062877077.1">
    <property type="nucleotide sequence ID" value="XM_063021007.1"/>
</dbReference>
<dbReference type="EMBL" id="CP138895">
    <property type="protein sequence ID" value="WPK24694.1"/>
    <property type="molecule type" value="Genomic_DNA"/>
</dbReference>
<reference evidence="2 3" key="1">
    <citation type="submission" date="2023-10" db="EMBL/GenBank/DDBJ databases">
        <title>Draft Genome Sequence of Candida saopaulonensis from a very Premature Infant with Sepsis.</title>
        <authorList>
            <person name="Ning Y."/>
            <person name="Dai R."/>
            <person name="Xiao M."/>
            <person name="Xu Y."/>
            <person name="Yan Q."/>
            <person name="Zhang L."/>
        </authorList>
    </citation>
    <scope>NUCLEOTIDE SEQUENCE [LARGE SCALE GENOMIC DNA]</scope>
    <source>
        <strain evidence="2 3">19XY460</strain>
    </source>
</reference>
<name>A0AAX4H869_9ASCO</name>
<accession>A0AAX4H869</accession>
<dbReference type="InterPro" id="IPR046342">
    <property type="entry name" value="CBS_dom_sf"/>
</dbReference>
<dbReference type="PANTHER" id="PTHR42115">
    <property type="entry name" value="BETA-SYNTHASE (BETA-THIONASE), PUTATIVE (AFU_ORTHOLOGUE AFUA_3G08420)-RELATED"/>
    <property type="match status" value="1"/>
</dbReference>
<dbReference type="Gene3D" id="3.10.580.10">
    <property type="entry name" value="CBS-domain"/>
    <property type="match status" value="1"/>
</dbReference>
<dbReference type="KEGG" id="asau:88173042"/>
<dbReference type="AlphaFoldDB" id="A0AAX4H869"/>
<gene>
    <name evidence="2" type="ORF">PUMCH_001977</name>
</gene>
<dbReference type="Proteomes" id="UP001338582">
    <property type="component" value="Chromosome 2"/>
</dbReference>
<dbReference type="InterPro" id="IPR000644">
    <property type="entry name" value="CBS_dom"/>
</dbReference>
<dbReference type="PANTHER" id="PTHR42115:SF1">
    <property type="entry name" value="BETA-SYNTHASE (BETA-THIONASE), PUTATIVE (AFU_ORTHOLOGUE AFUA_3G08420)-RELATED"/>
    <property type="match status" value="1"/>
</dbReference>
<dbReference type="SUPFAM" id="SSF54631">
    <property type="entry name" value="CBS-domain pair"/>
    <property type="match status" value="1"/>
</dbReference>
<proteinExistence type="predicted"/>
<evidence type="ECO:0000259" key="1">
    <source>
        <dbReference type="Pfam" id="PF00571"/>
    </source>
</evidence>
<sequence>MLSQFFYSSTRYCYELFVSLKEIQVHLSILSVQVCNTSSTNCSQVHHQLQPMTQRTPRLFHVLDYRGATIEDLDIRPAISISPLTTLRRAFQVAFENEFTFLPVILNINKRLLGVLSVLELSPTQLKKAGPDALVKDHMLWFSQNAREKYAQEIQNSKDLNVATPLNTKIFKPKPTRGKQYEVLTPLSALEDLAKFFNSGNYFAIITTGEGNLVYGVVTPEDLSKYEKSRPRL</sequence>
<dbReference type="Pfam" id="PF00571">
    <property type="entry name" value="CBS"/>
    <property type="match status" value="1"/>
</dbReference>
<keyword evidence="3" id="KW-1185">Reference proteome</keyword>